<evidence type="ECO:0008006" key="3">
    <source>
        <dbReference type="Google" id="ProtNLM"/>
    </source>
</evidence>
<dbReference type="AlphaFoldDB" id="A0AAD6SJS7"/>
<sequence length="247" mass="27472">MYVDEHSPYTHGREGPNAIYEAQLEIEDREPDETCSCKSATACKTARCGCHKGGFACKTSCACARPGGTCHNKMGDLSYIFGPDPADRPTTLSACCISKIMRENSKKPDGAEIWWESVKDGIWEDILRSQGRDDFVWANKADAAMAQGSAGLSATEQTALRRRSIKHWLQDQSYGFFYSFCRDSLEQADCTSHCTVCNACADWREWHCKLCNKCTYGLTFPCGNCSRKGVRAFHGSKEEMAEMASMN</sequence>
<dbReference type="EMBL" id="JARJCM010000124">
    <property type="protein sequence ID" value="KAJ7027400.1"/>
    <property type="molecule type" value="Genomic_DNA"/>
</dbReference>
<gene>
    <name evidence="1" type="ORF">C8F04DRAFT_1399481</name>
</gene>
<reference evidence="1" key="1">
    <citation type="submission" date="2023-03" db="EMBL/GenBank/DDBJ databases">
        <title>Massive genome expansion in bonnet fungi (Mycena s.s.) driven by repeated elements and novel gene families across ecological guilds.</title>
        <authorList>
            <consortium name="Lawrence Berkeley National Laboratory"/>
            <person name="Harder C.B."/>
            <person name="Miyauchi S."/>
            <person name="Viragh M."/>
            <person name="Kuo A."/>
            <person name="Thoen E."/>
            <person name="Andreopoulos B."/>
            <person name="Lu D."/>
            <person name="Skrede I."/>
            <person name="Drula E."/>
            <person name="Henrissat B."/>
            <person name="Morin E."/>
            <person name="Kohler A."/>
            <person name="Barry K."/>
            <person name="LaButti K."/>
            <person name="Morin E."/>
            <person name="Salamov A."/>
            <person name="Lipzen A."/>
            <person name="Mereny Z."/>
            <person name="Hegedus B."/>
            <person name="Baldrian P."/>
            <person name="Stursova M."/>
            <person name="Weitz H."/>
            <person name="Taylor A."/>
            <person name="Grigoriev I.V."/>
            <person name="Nagy L.G."/>
            <person name="Martin F."/>
            <person name="Kauserud H."/>
        </authorList>
    </citation>
    <scope>NUCLEOTIDE SEQUENCE</scope>
    <source>
        <strain evidence="1">CBHHK200</strain>
    </source>
</reference>
<proteinExistence type="predicted"/>
<organism evidence="1 2">
    <name type="scientific">Mycena alexandri</name>
    <dbReference type="NCBI Taxonomy" id="1745969"/>
    <lineage>
        <taxon>Eukaryota</taxon>
        <taxon>Fungi</taxon>
        <taxon>Dikarya</taxon>
        <taxon>Basidiomycota</taxon>
        <taxon>Agaricomycotina</taxon>
        <taxon>Agaricomycetes</taxon>
        <taxon>Agaricomycetidae</taxon>
        <taxon>Agaricales</taxon>
        <taxon>Marasmiineae</taxon>
        <taxon>Mycenaceae</taxon>
        <taxon>Mycena</taxon>
    </lineage>
</organism>
<comment type="caution">
    <text evidence="1">The sequence shown here is derived from an EMBL/GenBank/DDBJ whole genome shotgun (WGS) entry which is preliminary data.</text>
</comment>
<evidence type="ECO:0000313" key="1">
    <source>
        <dbReference type="EMBL" id="KAJ7027400.1"/>
    </source>
</evidence>
<keyword evidence="2" id="KW-1185">Reference proteome</keyword>
<protein>
    <recommendedName>
        <fullName evidence="3">Tesmin/TSO1-like CXC domain-containing protein</fullName>
    </recommendedName>
</protein>
<name>A0AAD6SJS7_9AGAR</name>
<dbReference type="Proteomes" id="UP001218188">
    <property type="component" value="Unassembled WGS sequence"/>
</dbReference>
<accession>A0AAD6SJS7</accession>
<evidence type="ECO:0000313" key="2">
    <source>
        <dbReference type="Proteomes" id="UP001218188"/>
    </source>
</evidence>